<comment type="caution">
    <text evidence="1">The sequence shown here is derived from an EMBL/GenBank/DDBJ whole genome shotgun (WGS) entry which is preliminary data.</text>
</comment>
<evidence type="ECO:0000313" key="1">
    <source>
        <dbReference type="EMBL" id="KAG5585701.1"/>
    </source>
</evidence>
<sequence length="70" mass="8081">MGPPDRNEPVPDDLTELLTGTGMNRTGTTGMEAQFRPVPLYTEIEPGRTRMDRNRTGWDKRDDTYSYFKK</sequence>
<evidence type="ECO:0000313" key="2">
    <source>
        <dbReference type="Proteomes" id="UP000824120"/>
    </source>
</evidence>
<dbReference type="AlphaFoldDB" id="A0A9J5XDI8"/>
<keyword evidence="2" id="KW-1185">Reference proteome</keyword>
<proteinExistence type="predicted"/>
<dbReference type="EMBL" id="JACXVP010000009">
    <property type="protein sequence ID" value="KAG5585701.1"/>
    <property type="molecule type" value="Genomic_DNA"/>
</dbReference>
<name>A0A9J5XDI8_SOLCO</name>
<dbReference type="Proteomes" id="UP000824120">
    <property type="component" value="Chromosome 9"/>
</dbReference>
<accession>A0A9J5XDI8</accession>
<organism evidence="1 2">
    <name type="scientific">Solanum commersonii</name>
    <name type="common">Commerson's wild potato</name>
    <name type="synonym">Commerson's nightshade</name>
    <dbReference type="NCBI Taxonomy" id="4109"/>
    <lineage>
        <taxon>Eukaryota</taxon>
        <taxon>Viridiplantae</taxon>
        <taxon>Streptophyta</taxon>
        <taxon>Embryophyta</taxon>
        <taxon>Tracheophyta</taxon>
        <taxon>Spermatophyta</taxon>
        <taxon>Magnoliopsida</taxon>
        <taxon>eudicotyledons</taxon>
        <taxon>Gunneridae</taxon>
        <taxon>Pentapetalae</taxon>
        <taxon>asterids</taxon>
        <taxon>lamiids</taxon>
        <taxon>Solanales</taxon>
        <taxon>Solanaceae</taxon>
        <taxon>Solanoideae</taxon>
        <taxon>Solaneae</taxon>
        <taxon>Solanum</taxon>
    </lineage>
</organism>
<gene>
    <name evidence="1" type="ORF">H5410_046135</name>
</gene>
<reference evidence="1 2" key="1">
    <citation type="submission" date="2020-09" db="EMBL/GenBank/DDBJ databases">
        <title>De no assembly of potato wild relative species, Solanum commersonii.</title>
        <authorList>
            <person name="Cho K."/>
        </authorList>
    </citation>
    <scope>NUCLEOTIDE SEQUENCE [LARGE SCALE GENOMIC DNA]</scope>
    <source>
        <strain evidence="1">LZ3.2</strain>
        <tissue evidence="1">Leaf</tissue>
    </source>
</reference>
<protein>
    <submittedName>
        <fullName evidence="1">Uncharacterized protein</fullName>
    </submittedName>
</protein>